<evidence type="ECO:0000256" key="1">
    <source>
        <dbReference type="SAM" id="MobiDB-lite"/>
    </source>
</evidence>
<gene>
    <name evidence="4" type="ORF">DFJ69_1936</name>
</gene>
<feature type="region of interest" description="Disordered" evidence="1">
    <location>
        <begin position="239"/>
        <end position="258"/>
    </location>
</feature>
<keyword evidence="5" id="KW-1185">Reference proteome</keyword>
<dbReference type="AlphaFoldDB" id="A0A3D9SKQ6"/>
<comment type="caution">
    <text evidence="4">The sequence shown here is derived from an EMBL/GenBank/DDBJ whole genome shotgun (WGS) entry which is preliminary data.</text>
</comment>
<sequence length="258" mass="28130">MPRLVWCALVALVLLLCGCNTPQDPASPRAEPPRAVEPPREHAPVVFVLGDSYTAGIRAVPAEQTYAAETARRLGWQVVIAGHSGTGFVTRGRVGMDFGALFEAQLSWRPAPDLIVISGGHNDQHTRTLPQVGAAADRLLRAVKAHWPETHVVLMGPLWGGTPPPAALRVRDALRGTARGLRVPFVDPLVEPWITGHFKKNGNARRFVMSDGTHFNAAGHRHVAERFVAELRRLGLERPALGRPATRRKPAQNGMERP</sequence>
<protein>
    <submittedName>
        <fullName evidence="4">Lysophospholipase L1-like esterase</fullName>
    </submittedName>
</protein>
<reference evidence="4 5" key="1">
    <citation type="submission" date="2018-08" db="EMBL/GenBank/DDBJ databases">
        <title>Sequencing the genomes of 1000 actinobacteria strains.</title>
        <authorList>
            <person name="Klenk H.-P."/>
        </authorList>
    </citation>
    <scope>NUCLEOTIDE SEQUENCE [LARGE SCALE GENOMIC DNA]</scope>
    <source>
        <strain evidence="4 5">DSM 43927</strain>
    </source>
</reference>
<evidence type="ECO:0000313" key="5">
    <source>
        <dbReference type="Proteomes" id="UP000256661"/>
    </source>
</evidence>
<dbReference type="PANTHER" id="PTHR30383:SF29">
    <property type="entry name" value="SGNH HYDROLASE-TYPE ESTERASE DOMAIN-CONTAINING PROTEIN"/>
    <property type="match status" value="1"/>
</dbReference>
<dbReference type="EMBL" id="QTTT01000001">
    <property type="protein sequence ID" value="REE96499.1"/>
    <property type="molecule type" value="Genomic_DNA"/>
</dbReference>
<dbReference type="RefSeq" id="WP_116022132.1">
    <property type="nucleotide sequence ID" value="NZ_QTTT01000001.1"/>
</dbReference>
<name>A0A3D9SKQ6_9ACTN</name>
<dbReference type="PANTHER" id="PTHR30383">
    <property type="entry name" value="THIOESTERASE 1/PROTEASE 1/LYSOPHOSPHOLIPASE L1"/>
    <property type="match status" value="1"/>
</dbReference>
<dbReference type="PROSITE" id="PS51257">
    <property type="entry name" value="PROKAR_LIPOPROTEIN"/>
    <property type="match status" value="1"/>
</dbReference>
<feature type="chain" id="PRO_5039576950" evidence="2">
    <location>
        <begin position="23"/>
        <end position="258"/>
    </location>
</feature>
<feature type="signal peptide" evidence="2">
    <location>
        <begin position="1"/>
        <end position="22"/>
    </location>
</feature>
<keyword evidence="2" id="KW-0732">Signal</keyword>
<evidence type="ECO:0000256" key="2">
    <source>
        <dbReference type="SAM" id="SignalP"/>
    </source>
</evidence>
<dbReference type="InterPro" id="IPR013830">
    <property type="entry name" value="SGNH_hydro"/>
</dbReference>
<dbReference type="CDD" id="cd00229">
    <property type="entry name" value="SGNH_hydrolase"/>
    <property type="match status" value="1"/>
</dbReference>
<dbReference type="InterPro" id="IPR051532">
    <property type="entry name" value="Ester_Hydrolysis_Enzymes"/>
</dbReference>
<organism evidence="4 5">
    <name type="scientific">Thermomonospora umbrina</name>
    <dbReference type="NCBI Taxonomy" id="111806"/>
    <lineage>
        <taxon>Bacteria</taxon>
        <taxon>Bacillati</taxon>
        <taxon>Actinomycetota</taxon>
        <taxon>Actinomycetes</taxon>
        <taxon>Streptosporangiales</taxon>
        <taxon>Thermomonosporaceae</taxon>
        <taxon>Thermomonospora</taxon>
    </lineage>
</organism>
<proteinExistence type="predicted"/>
<evidence type="ECO:0000313" key="4">
    <source>
        <dbReference type="EMBL" id="REE96499.1"/>
    </source>
</evidence>
<evidence type="ECO:0000259" key="3">
    <source>
        <dbReference type="Pfam" id="PF13472"/>
    </source>
</evidence>
<dbReference type="InterPro" id="IPR036514">
    <property type="entry name" value="SGNH_hydro_sf"/>
</dbReference>
<dbReference type="Proteomes" id="UP000256661">
    <property type="component" value="Unassembled WGS sequence"/>
</dbReference>
<dbReference type="SUPFAM" id="SSF52266">
    <property type="entry name" value="SGNH hydrolase"/>
    <property type="match status" value="1"/>
</dbReference>
<accession>A0A3D9SKQ6</accession>
<feature type="domain" description="SGNH hydrolase-type esterase" evidence="3">
    <location>
        <begin position="48"/>
        <end position="221"/>
    </location>
</feature>
<dbReference type="OrthoDB" id="8215557at2"/>
<dbReference type="Gene3D" id="3.40.50.1110">
    <property type="entry name" value="SGNH hydrolase"/>
    <property type="match status" value="1"/>
</dbReference>
<dbReference type="Pfam" id="PF13472">
    <property type="entry name" value="Lipase_GDSL_2"/>
    <property type="match status" value="1"/>
</dbReference>